<dbReference type="PANTHER" id="PTHR16008:SF4">
    <property type="entry name" value="F-BOX ONLY PROTEIN 4"/>
    <property type="match status" value="1"/>
</dbReference>
<dbReference type="PANTHER" id="PTHR16008">
    <property type="entry name" value="F-BOX ONLY PROTEIN 4"/>
    <property type="match status" value="1"/>
</dbReference>
<organism evidence="2 3">
    <name type="scientific">Spinacia oleracea</name>
    <name type="common">Spinach</name>
    <dbReference type="NCBI Taxonomy" id="3562"/>
    <lineage>
        <taxon>Eukaryota</taxon>
        <taxon>Viridiplantae</taxon>
        <taxon>Streptophyta</taxon>
        <taxon>Embryophyta</taxon>
        <taxon>Tracheophyta</taxon>
        <taxon>Spermatophyta</taxon>
        <taxon>Magnoliopsida</taxon>
        <taxon>eudicotyledons</taxon>
        <taxon>Gunneridae</taxon>
        <taxon>Pentapetalae</taxon>
        <taxon>Caryophyllales</taxon>
        <taxon>Chenopodiaceae</taxon>
        <taxon>Chenopodioideae</taxon>
        <taxon>Anserineae</taxon>
        <taxon>Spinacia</taxon>
    </lineage>
</organism>
<reference evidence="2" key="1">
    <citation type="journal article" date="2021" name="Nat. Commun.">
        <title>Genomic analyses provide insights into spinach domestication and the genetic basis of agronomic traits.</title>
        <authorList>
            <person name="Cai X."/>
            <person name="Sun X."/>
            <person name="Xu C."/>
            <person name="Sun H."/>
            <person name="Wang X."/>
            <person name="Ge C."/>
            <person name="Zhang Z."/>
            <person name="Wang Q."/>
            <person name="Fei Z."/>
            <person name="Jiao C."/>
            <person name="Wang Q."/>
        </authorList>
    </citation>
    <scope>NUCLEOTIDE SEQUENCE [LARGE SCALE GENOMIC DNA]</scope>
    <source>
        <strain evidence="2">cv. Varoflay</strain>
    </source>
</reference>
<evidence type="ECO:0000313" key="3">
    <source>
        <dbReference type="RefSeq" id="XP_021867306.1"/>
    </source>
</evidence>
<dbReference type="OrthoDB" id="3219396at2759"/>
<proteinExistence type="predicted"/>
<dbReference type="SUPFAM" id="SSF81383">
    <property type="entry name" value="F-box domain"/>
    <property type="match status" value="1"/>
</dbReference>
<dbReference type="InterPro" id="IPR039588">
    <property type="entry name" value="FBXO4"/>
</dbReference>
<dbReference type="Pfam" id="PF12937">
    <property type="entry name" value="F-box-like"/>
    <property type="match status" value="1"/>
</dbReference>
<name>A0A9R0JG95_SPIOL</name>
<dbReference type="GO" id="GO:0019005">
    <property type="term" value="C:SCF ubiquitin ligase complex"/>
    <property type="evidence" value="ECO:0000318"/>
    <property type="project" value="GO_Central"/>
</dbReference>
<dbReference type="RefSeq" id="XP_021867306.1">
    <property type="nucleotide sequence ID" value="XM_022011614.2"/>
</dbReference>
<dbReference type="InterPro" id="IPR036047">
    <property type="entry name" value="F-box-like_dom_sf"/>
</dbReference>
<dbReference type="KEGG" id="soe:110805979"/>
<dbReference type="CDD" id="cd09917">
    <property type="entry name" value="F-box_SF"/>
    <property type="match status" value="1"/>
</dbReference>
<evidence type="ECO:0000313" key="2">
    <source>
        <dbReference type="Proteomes" id="UP000813463"/>
    </source>
</evidence>
<dbReference type="GO" id="GO:0031146">
    <property type="term" value="P:SCF-dependent proteasomal ubiquitin-dependent protein catabolic process"/>
    <property type="evidence" value="ECO:0000318"/>
    <property type="project" value="GO_Central"/>
</dbReference>
<dbReference type="Proteomes" id="UP000813463">
    <property type="component" value="Chromosome 3"/>
</dbReference>
<protein>
    <recommendedName>
        <fullName evidence="1">F-box domain-containing protein</fullName>
    </recommendedName>
</protein>
<sequence>MKQLSCALIFDPPSDIAFRVAALLPVRDVCALGSCSKFWRELCGTDQLWISMIKQRWPSLRLSDHPFNSDDSISQPHFRDLKGFYVKRHNEVGSRVVKFVEQWSFSVSVEVQGYLKAMKELCSMQVDFMDVQMFLFKQELNVFLNLVGLHYCVNWLGVPLQHVMDALQGSDISERQVSIKWWKVGRWSNGFRLRDESHYRVVSLADLATKKQEDVLGVLSRGAVYEVIRVQISVASPLSVPWTCHTSLLPQR</sequence>
<dbReference type="GeneID" id="110805979"/>
<dbReference type="Gene3D" id="1.20.1280.50">
    <property type="match status" value="1"/>
</dbReference>
<evidence type="ECO:0000259" key="1">
    <source>
        <dbReference type="Pfam" id="PF12937"/>
    </source>
</evidence>
<dbReference type="AlphaFoldDB" id="A0A9R0JG95"/>
<reference evidence="3" key="2">
    <citation type="submission" date="2025-08" db="UniProtKB">
        <authorList>
            <consortium name="RefSeq"/>
        </authorList>
    </citation>
    <scope>IDENTIFICATION</scope>
    <source>
        <tissue evidence="3">Leaf</tissue>
    </source>
</reference>
<feature type="domain" description="F-box" evidence="1">
    <location>
        <begin position="13"/>
        <end position="52"/>
    </location>
</feature>
<accession>A0A9R0JG95</accession>
<dbReference type="InterPro" id="IPR001810">
    <property type="entry name" value="F-box_dom"/>
</dbReference>
<keyword evidence="2" id="KW-1185">Reference proteome</keyword>
<dbReference type="GO" id="GO:0000209">
    <property type="term" value="P:protein polyubiquitination"/>
    <property type="evidence" value="ECO:0000318"/>
    <property type="project" value="GO_Central"/>
</dbReference>
<gene>
    <name evidence="3" type="primary">LOC110805979</name>
</gene>